<reference evidence="13 14" key="1">
    <citation type="submission" date="2024-04" db="EMBL/GenBank/DDBJ databases">
        <authorList>
            <person name="Rising A."/>
            <person name="Reimegard J."/>
            <person name="Sonavane S."/>
            <person name="Akerstrom W."/>
            <person name="Nylinder S."/>
            <person name="Hedman E."/>
            <person name="Kallberg Y."/>
        </authorList>
    </citation>
    <scope>NUCLEOTIDE SEQUENCE [LARGE SCALE GENOMIC DNA]</scope>
</reference>
<dbReference type="InterPro" id="IPR003598">
    <property type="entry name" value="Ig_sub2"/>
</dbReference>
<feature type="region of interest" description="Disordered" evidence="8">
    <location>
        <begin position="687"/>
        <end position="707"/>
    </location>
</feature>
<dbReference type="InterPro" id="IPR036179">
    <property type="entry name" value="Ig-like_dom_sf"/>
</dbReference>
<dbReference type="FunFam" id="2.60.40.10:FF:000032">
    <property type="entry name" value="palladin isoform X1"/>
    <property type="match status" value="1"/>
</dbReference>
<organism evidence="13 14">
    <name type="scientific">Larinioides sclopetarius</name>
    <dbReference type="NCBI Taxonomy" id="280406"/>
    <lineage>
        <taxon>Eukaryota</taxon>
        <taxon>Metazoa</taxon>
        <taxon>Ecdysozoa</taxon>
        <taxon>Arthropoda</taxon>
        <taxon>Chelicerata</taxon>
        <taxon>Arachnida</taxon>
        <taxon>Araneae</taxon>
        <taxon>Araneomorphae</taxon>
        <taxon>Entelegynae</taxon>
        <taxon>Araneoidea</taxon>
        <taxon>Araneidae</taxon>
        <taxon>Larinioides</taxon>
    </lineage>
</organism>
<feature type="signal peptide" evidence="10">
    <location>
        <begin position="1"/>
        <end position="22"/>
    </location>
</feature>
<evidence type="ECO:0000256" key="1">
    <source>
        <dbReference type="ARBA" id="ARBA00004236"/>
    </source>
</evidence>
<name>A0AAV1ZNK4_9ARAC</name>
<dbReference type="GO" id="GO:0030154">
    <property type="term" value="P:cell differentiation"/>
    <property type="evidence" value="ECO:0007669"/>
    <property type="project" value="UniProtKB-ARBA"/>
</dbReference>
<dbReference type="InterPro" id="IPR003961">
    <property type="entry name" value="FN3_dom"/>
</dbReference>
<dbReference type="PANTHER" id="PTHR44170">
    <property type="entry name" value="PROTEIN SIDEKICK"/>
    <property type="match status" value="1"/>
</dbReference>
<evidence type="ECO:0000256" key="10">
    <source>
        <dbReference type="SAM" id="SignalP"/>
    </source>
</evidence>
<keyword evidence="9" id="KW-1133">Transmembrane helix</keyword>
<feature type="compositionally biased region" description="Basic residues" evidence="8">
    <location>
        <begin position="454"/>
        <end position="468"/>
    </location>
</feature>
<dbReference type="SUPFAM" id="SSF49265">
    <property type="entry name" value="Fibronectin type III"/>
    <property type="match status" value="1"/>
</dbReference>
<feature type="domain" description="Ig-like" evidence="11">
    <location>
        <begin position="320"/>
        <end position="400"/>
    </location>
</feature>
<evidence type="ECO:0008006" key="15">
    <source>
        <dbReference type="Google" id="ProtNLM"/>
    </source>
</evidence>
<dbReference type="AlphaFoldDB" id="A0AAV1ZNK4"/>
<dbReference type="CDD" id="cd00063">
    <property type="entry name" value="FN3"/>
    <property type="match status" value="2"/>
</dbReference>
<keyword evidence="7" id="KW-0393">Immunoglobulin domain</keyword>
<dbReference type="GO" id="GO:0007399">
    <property type="term" value="P:nervous system development"/>
    <property type="evidence" value="ECO:0007669"/>
    <property type="project" value="TreeGrafter"/>
</dbReference>
<accession>A0AAV1ZNK4</accession>
<gene>
    <name evidence="13" type="ORF">LARSCL_LOCUS6878</name>
</gene>
<dbReference type="Proteomes" id="UP001497382">
    <property type="component" value="Unassembled WGS sequence"/>
</dbReference>
<feature type="region of interest" description="Disordered" evidence="8">
    <location>
        <begin position="430"/>
        <end position="476"/>
    </location>
</feature>
<evidence type="ECO:0000256" key="4">
    <source>
        <dbReference type="ARBA" id="ARBA00023136"/>
    </source>
</evidence>
<dbReference type="Pfam" id="PF13927">
    <property type="entry name" value="Ig_3"/>
    <property type="match status" value="1"/>
</dbReference>
<feature type="domain" description="Ig-like" evidence="11">
    <location>
        <begin position="26"/>
        <end position="219"/>
    </location>
</feature>
<dbReference type="InterPro" id="IPR013783">
    <property type="entry name" value="Ig-like_fold"/>
</dbReference>
<dbReference type="PANTHER" id="PTHR44170:SF54">
    <property type="entry name" value="FI24025P1"/>
    <property type="match status" value="1"/>
</dbReference>
<dbReference type="Gene3D" id="2.60.40.10">
    <property type="entry name" value="Immunoglobulins"/>
    <property type="match status" value="6"/>
</dbReference>
<dbReference type="GO" id="GO:0005886">
    <property type="term" value="C:plasma membrane"/>
    <property type="evidence" value="ECO:0007669"/>
    <property type="project" value="UniProtKB-SubCell"/>
</dbReference>
<comment type="subcellular location">
    <subcellularLocation>
        <location evidence="1">Cell membrane</location>
    </subcellularLocation>
</comment>
<evidence type="ECO:0000313" key="13">
    <source>
        <dbReference type="EMBL" id="CAL1273408.1"/>
    </source>
</evidence>
<dbReference type="FunFam" id="2.60.40.10:FF:000005">
    <property type="entry name" value="Neuronal cell adhesion molecule"/>
    <property type="match status" value="1"/>
</dbReference>
<comment type="caution">
    <text evidence="13">The sequence shown here is derived from an EMBL/GenBank/DDBJ whole genome shotgun (WGS) entry which is preliminary data.</text>
</comment>
<feature type="transmembrane region" description="Helical" evidence="9">
    <location>
        <begin position="722"/>
        <end position="745"/>
    </location>
</feature>
<keyword evidence="9" id="KW-0812">Transmembrane</keyword>
<keyword evidence="3" id="KW-0677">Repeat</keyword>
<feature type="compositionally biased region" description="Polar residues" evidence="8">
    <location>
        <begin position="856"/>
        <end position="866"/>
    </location>
</feature>
<dbReference type="GO" id="GO:0098609">
    <property type="term" value="P:cell-cell adhesion"/>
    <property type="evidence" value="ECO:0007669"/>
    <property type="project" value="UniProtKB-ARBA"/>
</dbReference>
<evidence type="ECO:0000256" key="3">
    <source>
        <dbReference type="ARBA" id="ARBA00022737"/>
    </source>
</evidence>
<dbReference type="SUPFAM" id="SSF48726">
    <property type="entry name" value="Immunoglobulin"/>
    <property type="match status" value="3"/>
</dbReference>
<keyword evidence="4 9" id="KW-0472">Membrane</keyword>
<feature type="chain" id="PRO_5043785506" description="Interference hedgehog" evidence="10">
    <location>
        <begin position="23"/>
        <end position="866"/>
    </location>
</feature>
<evidence type="ECO:0000256" key="6">
    <source>
        <dbReference type="ARBA" id="ARBA00023180"/>
    </source>
</evidence>
<keyword evidence="10" id="KW-0732">Signal</keyword>
<dbReference type="Pfam" id="PF00041">
    <property type="entry name" value="fn3"/>
    <property type="match status" value="2"/>
</dbReference>
<feature type="domain" description="Ig-like" evidence="11">
    <location>
        <begin position="230"/>
        <end position="315"/>
    </location>
</feature>
<feature type="domain" description="Fibronectin type-III" evidence="12">
    <location>
        <begin position="473"/>
        <end position="571"/>
    </location>
</feature>
<evidence type="ECO:0000259" key="12">
    <source>
        <dbReference type="PROSITE" id="PS50853"/>
    </source>
</evidence>
<evidence type="ECO:0000259" key="11">
    <source>
        <dbReference type="PROSITE" id="PS50835"/>
    </source>
</evidence>
<protein>
    <recommendedName>
        <fullName evidence="15">Interference hedgehog</fullName>
    </recommendedName>
</protein>
<dbReference type="SMART" id="SM00060">
    <property type="entry name" value="FN3"/>
    <property type="match status" value="2"/>
</dbReference>
<keyword evidence="5" id="KW-1015">Disulfide bond</keyword>
<feature type="region of interest" description="Disordered" evidence="8">
    <location>
        <begin position="823"/>
        <end position="866"/>
    </location>
</feature>
<dbReference type="GO" id="GO:0009653">
    <property type="term" value="P:anatomical structure morphogenesis"/>
    <property type="evidence" value="ECO:0007669"/>
    <property type="project" value="UniProtKB-ARBA"/>
</dbReference>
<keyword evidence="6" id="KW-0325">Glycoprotein</keyword>
<feature type="domain" description="Fibronectin type-III" evidence="12">
    <location>
        <begin position="588"/>
        <end position="684"/>
    </location>
</feature>
<dbReference type="CDD" id="cd12087">
    <property type="entry name" value="TM_EGFR-like"/>
    <property type="match status" value="1"/>
</dbReference>
<sequence length="866" mass="95819">MKIKHLSFITTVLLSVCYVASANIHPQFINEPTSRLVKVSEVRAVFRCEASPPGTEIRWLQNGHPVSQNKWIKVSGKKLTILLGKMENISRQTSHFDLHNDQYFQCEIRYKGKVLVSAPAKLILATLRPFPPSSPDIHISAISGNTAVIPCDPPDSIPTVITEFLFNSSVIARSTDRKHLMLSGDLQIFNVTHEDAGEYICVAYNPFLEEKVTSEKKIFLHVKDPHESKPVVITKSPLNKVSASLGRNITLECAAVGYPTPTITWKKINGKLPQGRFQQFGGNLHLIGVMHGDEGTYDCEAENSGGKEARSTDLEIQETPKILKALKNINLEAGNNLTLNCPVRGHPKPILKWLHNGKEIISDAKKSHLIVPNIGIKHAGVYQCFASNALGTAYDSAVVTVTSGNSSEDGIDYEDYDSTLAPNHDEVFTSHDQDVEGSDMLENGKEKSTSIPKPHGKKRSKKKKHTKGVKLIPPSKPEISRLSNTSVMVRWSVGHGGLPIHFFKVQYKEVGKRKSDWMTIDEDIAAHIHSYAVTNLRTGGAYRFRIAAVYSNQDNKAGPISVKFVLHKDPPIEKPSIGPIITFAEAVSPSAITLHWDVSNTSEIVLHWDYKEVDSITVEGFFIHYRATHTAGKYLKVTVLGANTRSHIISHLLPDTGYDIKMQCFNIAGTSEFSNIYTTKTKASESLVGNRNRNSKSHHDDDINMSLTEPVSSKNSIEDTTLFIILGCVLGILLLIVVGIAFVFIRQRHNRNEEHDESPECENQLKISNGHVSSNGYIPVSNKITINVNPLSHLNLDGAEKLEELQEIVSNNNEIIRLQTFSASQSPQEEPLLTDAERESNLNESNKATAVISCKPESSSGMPTEL</sequence>
<evidence type="ECO:0000256" key="2">
    <source>
        <dbReference type="ARBA" id="ARBA00022475"/>
    </source>
</evidence>
<dbReference type="Pfam" id="PF07679">
    <property type="entry name" value="I-set"/>
    <property type="match status" value="1"/>
</dbReference>
<evidence type="ECO:0000256" key="5">
    <source>
        <dbReference type="ARBA" id="ARBA00023157"/>
    </source>
</evidence>
<proteinExistence type="predicted"/>
<evidence type="ECO:0000256" key="9">
    <source>
        <dbReference type="SAM" id="Phobius"/>
    </source>
</evidence>
<dbReference type="InterPro" id="IPR003599">
    <property type="entry name" value="Ig_sub"/>
</dbReference>
<dbReference type="EMBL" id="CAXIEN010000067">
    <property type="protein sequence ID" value="CAL1273408.1"/>
    <property type="molecule type" value="Genomic_DNA"/>
</dbReference>
<dbReference type="InterPro" id="IPR013151">
    <property type="entry name" value="Immunoglobulin_dom"/>
</dbReference>
<dbReference type="PROSITE" id="PS50853">
    <property type="entry name" value="FN3"/>
    <property type="match status" value="2"/>
</dbReference>
<dbReference type="Pfam" id="PF00047">
    <property type="entry name" value="ig"/>
    <property type="match status" value="1"/>
</dbReference>
<keyword evidence="14" id="KW-1185">Reference proteome</keyword>
<evidence type="ECO:0000256" key="7">
    <source>
        <dbReference type="ARBA" id="ARBA00023319"/>
    </source>
</evidence>
<dbReference type="PROSITE" id="PS50835">
    <property type="entry name" value="IG_LIKE"/>
    <property type="match status" value="3"/>
</dbReference>
<dbReference type="InterPro" id="IPR007110">
    <property type="entry name" value="Ig-like_dom"/>
</dbReference>
<dbReference type="InterPro" id="IPR036116">
    <property type="entry name" value="FN3_sf"/>
</dbReference>
<keyword evidence="2" id="KW-1003">Cell membrane</keyword>
<dbReference type="SMART" id="SM00409">
    <property type="entry name" value="IG"/>
    <property type="match status" value="3"/>
</dbReference>
<evidence type="ECO:0000256" key="8">
    <source>
        <dbReference type="SAM" id="MobiDB-lite"/>
    </source>
</evidence>
<dbReference type="SMART" id="SM00408">
    <property type="entry name" value="IGc2"/>
    <property type="match status" value="3"/>
</dbReference>
<evidence type="ECO:0000313" key="14">
    <source>
        <dbReference type="Proteomes" id="UP001497382"/>
    </source>
</evidence>
<dbReference type="InterPro" id="IPR013098">
    <property type="entry name" value="Ig_I-set"/>
</dbReference>